<name>A0A0F9DJP4_9ZZZZ</name>
<sequence length="53" mass="5854">MATCPFNKGFSNVRCPAKAENLDHLLGHVRKKHGAVAWTRGTLVAALRERRAP</sequence>
<gene>
    <name evidence="1" type="ORF">LCGC14_2269150</name>
</gene>
<evidence type="ECO:0000313" key="1">
    <source>
        <dbReference type="EMBL" id="KKL54061.1"/>
    </source>
</evidence>
<dbReference type="AlphaFoldDB" id="A0A0F9DJP4"/>
<comment type="caution">
    <text evidence="1">The sequence shown here is derived from an EMBL/GenBank/DDBJ whole genome shotgun (WGS) entry which is preliminary data.</text>
</comment>
<reference evidence="1" key="1">
    <citation type="journal article" date="2015" name="Nature">
        <title>Complex archaea that bridge the gap between prokaryotes and eukaryotes.</title>
        <authorList>
            <person name="Spang A."/>
            <person name="Saw J.H."/>
            <person name="Jorgensen S.L."/>
            <person name="Zaremba-Niedzwiedzka K."/>
            <person name="Martijn J."/>
            <person name="Lind A.E."/>
            <person name="van Eijk R."/>
            <person name="Schleper C."/>
            <person name="Guy L."/>
            <person name="Ettema T.J."/>
        </authorList>
    </citation>
    <scope>NUCLEOTIDE SEQUENCE</scope>
</reference>
<organism evidence="1">
    <name type="scientific">marine sediment metagenome</name>
    <dbReference type="NCBI Taxonomy" id="412755"/>
    <lineage>
        <taxon>unclassified sequences</taxon>
        <taxon>metagenomes</taxon>
        <taxon>ecological metagenomes</taxon>
    </lineage>
</organism>
<proteinExistence type="predicted"/>
<protein>
    <submittedName>
        <fullName evidence="1">Uncharacterized protein</fullName>
    </submittedName>
</protein>
<accession>A0A0F9DJP4</accession>
<dbReference type="EMBL" id="LAZR01031332">
    <property type="protein sequence ID" value="KKL54061.1"/>
    <property type="molecule type" value="Genomic_DNA"/>
</dbReference>